<dbReference type="RefSeq" id="WP_093961950.1">
    <property type="nucleotide sequence ID" value="NZ_FXYG01000001.1"/>
</dbReference>
<evidence type="ECO:0008006" key="3">
    <source>
        <dbReference type="Google" id="ProtNLM"/>
    </source>
</evidence>
<dbReference type="AlphaFoldDB" id="A0A238JUU9"/>
<evidence type="ECO:0000313" key="1">
    <source>
        <dbReference type="EMBL" id="SMX34263.1"/>
    </source>
</evidence>
<dbReference type="InterPro" id="IPR029063">
    <property type="entry name" value="SAM-dependent_MTases_sf"/>
</dbReference>
<gene>
    <name evidence="1" type="ORF">RUA8715_00375</name>
</gene>
<dbReference type="Gene3D" id="3.40.50.150">
    <property type="entry name" value="Vaccinia Virus protein VP39"/>
    <property type="match status" value="1"/>
</dbReference>
<reference evidence="2" key="1">
    <citation type="submission" date="2017-05" db="EMBL/GenBank/DDBJ databases">
        <authorList>
            <person name="Rodrigo-Torres L."/>
            <person name="Arahal R. D."/>
            <person name="Lucena T."/>
        </authorList>
    </citation>
    <scope>NUCLEOTIDE SEQUENCE [LARGE SCALE GENOMIC DNA]</scope>
    <source>
        <strain evidence="2">CECT 8715</strain>
    </source>
</reference>
<organism evidence="1 2">
    <name type="scientific">Ruegeria arenilitoris</name>
    <dbReference type="NCBI Taxonomy" id="1173585"/>
    <lineage>
        <taxon>Bacteria</taxon>
        <taxon>Pseudomonadati</taxon>
        <taxon>Pseudomonadota</taxon>
        <taxon>Alphaproteobacteria</taxon>
        <taxon>Rhodobacterales</taxon>
        <taxon>Roseobacteraceae</taxon>
        <taxon>Ruegeria</taxon>
    </lineage>
</organism>
<dbReference type="Pfam" id="PF13578">
    <property type="entry name" value="Methyltransf_24"/>
    <property type="match status" value="1"/>
</dbReference>
<dbReference type="OrthoDB" id="9795498at2"/>
<sequence>MKPRKFPKLNAFLDRFGTRLIDKAPERDERARLEAFERAGGLTRPAYALSPGMEGFDIAELVAEYTVHAEALAALKDPERNQTGYRIGNGYYDSPDADALYLMIRRFKPKRVVEVGCGNSTRVTRQAVLDGGLETRITAVDPYPRADIAHVVDQFEQKRLEEVDASVFEQLEAGDVLFIDSSHVVRMSNDVAHLFCRIIPNLKPGVVIHVHDVFLPYEYPKRFFYDCPGWGEQYMLHALLQSVSFSMLWPGYYLQQARPDAVEALPFLTEGRAQSIWVQKR</sequence>
<protein>
    <recommendedName>
        <fullName evidence="3">Class I SAM-dependent methyltransferase</fullName>
    </recommendedName>
</protein>
<dbReference type="SUPFAM" id="SSF53335">
    <property type="entry name" value="S-adenosyl-L-methionine-dependent methyltransferases"/>
    <property type="match status" value="1"/>
</dbReference>
<proteinExistence type="predicted"/>
<evidence type="ECO:0000313" key="2">
    <source>
        <dbReference type="Proteomes" id="UP000202485"/>
    </source>
</evidence>
<dbReference type="EMBL" id="FXYG01000001">
    <property type="protein sequence ID" value="SMX34263.1"/>
    <property type="molecule type" value="Genomic_DNA"/>
</dbReference>
<dbReference type="Proteomes" id="UP000202485">
    <property type="component" value="Unassembled WGS sequence"/>
</dbReference>
<accession>A0A238JUU9</accession>
<name>A0A238JUU9_9RHOB</name>
<keyword evidence="2" id="KW-1185">Reference proteome</keyword>